<accession>A0ABP8AFU8</accession>
<dbReference type="RefSeq" id="WP_344915473.1">
    <property type="nucleotide sequence ID" value="NZ_BAABAQ010000001.1"/>
</dbReference>
<evidence type="ECO:0000313" key="2">
    <source>
        <dbReference type="Proteomes" id="UP001501251"/>
    </source>
</evidence>
<dbReference type="Proteomes" id="UP001501251">
    <property type="component" value="Unassembled WGS sequence"/>
</dbReference>
<comment type="caution">
    <text evidence="1">The sequence shown here is derived from an EMBL/GenBank/DDBJ whole genome shotgun (WGS) entry which is preliminary data.</text>
</comment>
<sequence length="223" mass="24131">MKDWPGPVSTCWNHWIAVPTGDQAGVMEVLSLSSPTPITFAEAQEVIDADAHGNPDDRHHLSRVFVTPEVDSWTLVIGAWCNPCDSERHEDVLRLCKALSARYGGAQAYYYGEQGDGSAWLVAEHGSVVRRYAATGELDDELLTLGDPLPQEQARRLELGLPADGDPQAASSEQIEEWTWAAFHLAPEIAAAYGVSPFTLTREAKVRGTGVLALTPDAASHGI</sequence>
<gene>
    <name evidence="1" type="ORF">GCM10022252_10520</name>
</gene>
<protein>
    <submittedName>
        <fullName evidence="1">Uncharacterized protein</fullName>
    </submittedName>
</protein>
<name>A0ABP8AFU8_9ACTN</name>
<evidence type="ECO:0000313" key="1">
    <source>
        <dbReference type="EMBL" id="GAA4183295.1"/>
    </source>
</evidence>
<organism evidence="1 2">
    <name type="scientific">Streptosporangium oxazolinicum</name>
    <dbReference type="NCBI Taxonomy" id="909287"/>
    <lineage>
        <taxon>Bacteria</taxon>
        <taxon>Bacillati</taxon>
        <taxon>Actinomycetota</taxon>
        <taxon>Actinomycetes</taxon>
        <taxon>Streptosporangiales</taxon>
        <taxon>Streptosporangiaceae</taxon>
        <taxon>Streptosporangium</taxon>
    </lineage>
</organism>
<keyword evidence="2" id="KW-1185">Reference proteome</keyword>
<reference evidence="2" key="1">
    <citation type="journal article" date="2019" name="Int. J. Syst. Evol. Microbiol.">
        <title>The Global Catalogue of Microorganisms (GCM) 10K type strain sequencing project: providing services to taxonomists for standard genome sequencing and annotation.</title>
        <authorList>
            <consortium name="The Broad Institute Genomics Platform"/>
            <consortium name="The Broad Institute Genome Sequencing Center for Infectious Disease"/>
            <person name="Wu L."/>
            <person name="Ma J."/>
        </authorList>
    </citation>
    <scope>NUCLEOTIDE SEQUENCE [LARGE SCALE GENOMIC DNA]</scope>
    <source>
        <strain evidence="2">JCM 17388</strain>
    </source>
</reference>
<dbReference type="EMBL" id="BAABAQ010000001">
    <property type="protein sequence ID" value="GAA4183295.1"/>
    <property type="molecule type" value="Genomic_DNA"/>
</dbReference>
<proteinExistence type="predicted"/>